<feature type="coiled-coil region" evidence="1">
    <location>
        <begin position="376"/>
        <end position="414"/>
    </location>
</feature>
<protein>
    <submittedName>
        <fullName evidence="2">Uncharacterized protein</fullName>
    </submittedName>
</protein>
<dbReference type="Proteomes" id="UP000572268">
    <property type="component" value="Unassembled WGS sequence"/>
</dbReference>
<gene>
    <name evidence="2" type="ORF">FOL46_008756</name>
</gene>
<organism evidence="2 3">
    <name type="scientific">Perkinsus olseni</name>
    <name type="common">Perkinsus atlanticus</name>
    <dbReference type="NCBI Taxonomy" id="32597"/>
    <lineage>
        <taxon>Eukaryota</taxon>
        <taxon>Sar</taxon>
        <taxon>Alveolata</taxon>
        <taxon>Perkinsozoa</taxon>
        <taxon>Perkinsea</taxon>
        <taxon>Perkinsida</taxon>
        <taxon>Perkinsidae</taxon>
        <taxon>Perkinsus</taxon>
    </lineage>
</organism>
<feature type="coiled-coil region" evidence="1">
    <location>
        <begin position="97"/>
        <end position="124"/>
    </location>
</feature>
<evidence type="ECO:0000313" key="3">
    <source>
        <dbReference type="Proteomes" id="UP000572268"/>
    </source>
</evidence>
<reference evidence="2 3" key="1">
    <citation type="submission" date="2020-04" db="EMBL/GenBank/DDBJ databases">
        <title>Perkinsus olseni comparative genomics.</title>
        <authorList>
            <person name="Bogema D.R."/>
        </authorList>
    </citation>
    <scope>NUCLEOTIDE SEQUENCE [LARGE SCALE GENOMIC DNA]</scope>
    <source>
        <strain evidence="2">ATCC PRA-31</strain>
    </source>
</reference>
<comment type="caution">
    <text evidence="2">The sequence shown here is derived from an EMBL/GenBank/DDBJ whole genome shotgun (WGS) entry which is preliminary data.</text>
</comment>
<evidence type="ECO:0000313" key="2">
    <source>
        <dbReference type="EMBL" id="KAF4654343.1"/>
    </source>
</evidence>
<keyword evidence="1" id="KW-0175">Coiled coil</keyword>
<accession>A0A7J6L590</accession>
<dbReference type="AlphaFoldDB" id="A0A7J6L590"/>
<proteinExistence type="predicted"/>
<evidence type="ECO:0000256" key="1">
    <source>
        <dbReference type="SAM" id="Coils"/>
    </source>
</evidence>
<sequence>MTFVDDGEPIEQLKAPSSALLVRSDKDAAKGTIISPTGRGGILRSGLDLARLEFKTNKLEALLEAKGLSEETESVKKEVDEKFVMSKMLPDDEIRQVSDLTQKLARIVQERKEQEDETNRLVQELSISQLKIAEIERKHGRVPEGDEQLQPPPENLYDLYARQEDLDRRILLRELANSDSPMDRLEAEKYHWITHKLTAGPAQFQNDKWLDEQIEELKRASFEKNGEEEEEIDTKRFLELAQKQLITIRERREAIHARRGRDVGVNRGDLLKEVMYPNQFEELIVRAQTEKLLMTSQTTLVDNYLNSRKGRELDLPIADPVVEKTFHPPKKDRRKKAKAFLFLALLHDRAGPNDAANEEACETWAKYDPAVVNPMTREARQMLDDLKREKEEWVKVALEQWEEVAEKNEAAEEEIICDDVPLPDERVADDDSVVLVGIDDPHESTVVVQHVVDHDENNNA</sequence>
<name>A0A7J6L590_PEROL</name>
<dbReference type="EMBL" id="JABANN010000728">
    <property type="protein sequence ID" value="KAF4654343.1"/>
    <property type="molecule type" value="Genomic_DNA"/>
</dbReference>